<keyword evidence="1" id="KW-1133">Transmembrane helix</keyword>
<feature type="transmembrane region" description="Helical" evidence="1">
    <location>
        <begin position="21"/>
        <end position="41"/>
    </location>
</feature>
<feature type="transmembrane region" description="Helical" evidence="1">
    <location>
        <begin position="159"/>
        <end position="180"/>
    </location>
</feature>
<evidence type="ECO:0000313" key="3">
    <source>
        <dbReference type="Proteomes" id="UP000305792"/>
    </source>
</evidence>
<gene>
    <name evidence="2" type="ORF">E9998_20505</name>
</gene>
<evidence type="ECO:0000313" key="2">
    <source>
        <dbReference type="EMBL" id="THV24587.1"/>
    </source>
</evidence>
<protein>
    <recommendedName>
        <fullName evidence="4">DUF2567 domain-containing protein</fullName>
    </recommendedName>
</protein>
<accession>A0A4S8P3J4</accession>
<feature type="transmembrane region" description="Helical" evidence="1">
    <location>
        <begin position="75"/>
        <end position="96"/>
    </location>
</feature>
<sequence>MIRPLTGLPDPAPRRSLAATWLAAVVAGVALVCAVAAWLAASRTRADAAARLIDRDDDLVEYHLLRLEELVQFRFLDLATAYLAIAILFAALAVAVRIGPRWSVVLTGSLSAAGALIMARVGLGRLLDGLPQVGGWGQDELAPLLTEAAPSWFGTAAQLPLLATFAGLPLILVLLFNGYFRARAERGTNGPELGW</sequence>
<comment type="caution">
    <text evidence="2">The sequence shown here is derived from an EMBL/GenBank/DDBJ whole genome shotgun (WGS) entry which is preliminary data.</text>
</comment>
<keyword evidence="3" id="KW-1185">Reference proteome</keyword>
<keyword evidence="1" id="KW-0472">Membrane</keyword>
<dbReference type="AlphaFoldDB" id="A0A4S8P3J4"/>
<dbReference type="EMBL" id="STGX01000017">
    <property type="protein sequence ID" value="THV24587.1"/>
    <property type="molecule type" value="Genomic_DNA"/>
</dbReference>
<dbReference type="Proteomes" id="UP000305792">
    <property type="component" value="Unassembled WGS sequence"/>
</dbReference>
<dbReference type="OrthoDB" id="5189726at2"/>
<organism evidence="2 3">
    <name type="scientific">Glycomyces paridis</name>
    <dbReference type="NCBI Taxonomy" id="2126555"/>
    <lineage>
        <taxon>Bacteria</taxon>
        <taxon>Bacillati</taxon>
        <taxon>Actinomycetota</taxon>
        <taxon>Actinomycetes</taxon>
        <taxon>Glycomycetales</taxon>
        <taxon>Glycomycetaceae</taxon>
        <taxon>Glycomyces</taxon>
    </lineage>
</organism>
<feature type="transmembrane region" description="Helical" evidence="1">
    <location>
        <begin position="103"/>
        <end position="123"/>
    </location>
</feature>
<evidence type="ECO:0008006" key="4">
    <source>
        <dbReference type="Google" id="ProtNLM"/>
    </source>
</evidence>
<dbReference type="RefSeq" id="WP_136531556.1">
    <property type="nucleotide sequence ID" value="NZ_STGX01000017.1"/>
</dbReference>
<proteinExistence type="predicted"/>
<evidence type="ECO:0000256" key="1">
    <source>
        <dbReference type="SAM" id="Phobius"/>
    </source>
</evidence>
<name>A0A4S8P3J4_9ACTN</name>
<keyword evidence="1" id="KW-0812">Transmembrane</keyword>
<reference evidence="2 3" key="1">
    <citation type="journal article" date="2018" name="Int. J. Syst. Evol. Microbiol.">
        <title>Glycomyces paridis sp. nov., isolated from the medicinal plant Paris polyphylla.</title>
        <authorList>
            <person name="Fang X.M."/>
            <person name="Bai J.L."/>
            <person name="Su J."/>
            <person name="Zhao L.L."/>
            <person name="Liu H.Y."/>
            <person name="Ma B.P."/>
            <person name="Zhang Y.Q."/>
            <person name="Yu L.Y."/>
        </authorList>
    </citation>
    <scope>NUCLEOTIDE SEQUENCE [LARGE SCALE GENOMIC DNA]</scope>
    <source>
        <strain evidence="2 3">CPCC 204357</strain>
    </source>
</reference>